<protein>
    <recommendedName>
        <fullName evidence="2">Phage tail tape measure protein domain-containing protein</fullName>
    </recommendedName>
</protein>
<dbReference type="AlphaFoldDB" id="A0A0F9BY13"/>
<gene>
    <name evidence="1" type="ORF">LCGC14_2674490</name>
</gene>
<proteinExistence type="predicted"/>
<reference evidence="1" key="1">
    <citation type="journal article" date="2015" name="Nature">
        <title>Complex archaea that bridge the gap between prokaryotes and eukaryotes.</title>
        <authorList>
            <person name="Spang A."/>
            <person name="Saw J.H."/>
            <person name="Jorgensen S.L."/>
            <person name="Zaremba-Niedzwiedzka K."/>
            <person name="Martijn J."/>
            <person name="Lind A.E."/>
            <person name="van Eijk R."/>
            <person name="Schleper C."/>
            <person name="Guy L."/>
            <person name="Ettema T.J."/>
        </authorList>
    </citation>
    <scope>NUCLEOTIDE SEQUENCE</scope>
</reference>
<evidence type="ECO:0000313" key="1">
    <source>
        <dbReference type="EMBL" id="KKK95269.1"/>
    </source>
</evidence>
<name>A0A0F9BY13_9ZZZZ</name>
<feature type="non-terminal residue" evidence="1">
    <location>
        <position position="158"/>
    </location>
</feature>
<organism evidence="1">
    <name type="scientific">marine sediment metagenome</name>
    <dbReference type="NCBI Taxonomy" id="412755"/>
    <lineage>
        <taxon>unclassified sequences</taxon>
        <taxon>metagenomes</taxon>
        <taxon>ecological metagenomes</taxon>
    </lineage>
</organism>
<evidence type="ECO:0008006" key="2">
    <source>
        <dbReference type="Google" id="ProtNLM"/>
    </source>
</evidence>
<sequence length="158" mass="16593">MANKVEIRIDEKGTAKTYSKRVRGADKATTSLVKSALKLSVAYIGARGIIRGFSEAVKLAGIQEDAEKRLETALGGVNRNLLDQASALQKVTTFGDEAIIGVQASIGAFTDQEDQIKAATKATLDLAVGLGIDLRSAGDLVAKTLGSPTNALTRYGIE</sequence>
<dbReference type="EMBL" id="LAZR01046983">
    <property type="protein sequence ID" value="KKK95269.1"/>
    <property type="molecule type" value="Genomic_DNA"/>
</dbReference>
<accession>A0A0F9BY13</accession>
<comment type="caution">
    <text evidence="1">The sequence shown here is derived from an EMBL/GenBank/DDBJ whole genome shotgun (WGS) entry which is preliminary data.</text>
</comment>